<dbReference type="PANTHER" id="PTHR43479">
    <property type="entry name" value="ACREF/ENVCD OPERON REPRESSOR-RELATED"/>
    <property type="match status" value="1"/>
</dbReference>
<dbReference type="InterPro" id="IPR050624">
    <property type="entry name" value="HTH-type_Tx_Regulator"/>
</dbReference>
<dbReference type="InterPro" id="IPR009057">
    <property type="entry name" value="Homeodomain-like_sf"/>
</dbReference>
<evidence type="ECO:0000259" key="3">
    <source>
        <dbReference type="PROSITE" id="PS50977"/>
    </source>
</evidence>
<dbReference type="PRINTS" id="PR00455">
    <property type="entry name" value="HTHTETR"/>
</dbReference>
<evidence type="ECO:0000256" key="2">
    <source>
        <dbReference type="PROSITE-ProRule" id="PRU00335"/>
    </source>
</evidence>
<reference evidence="4 5" key="1">
    <citation type="submission" date="2019-07" db="EMBL/GenBank/DDBJ databases">
        <title>Whole genome shotgun sequence of Novosphingobium sediminis NBRC 106119.</title>
        <authorList>
            <person name="Hosoyama A."/>
            <person name="Uohara A."/>
            <person name="Ohji S."/>
            <person name="Ichikawa N."/>
        </authorList>
    </citation>
    <scope>NUCLEOTIDE SEQUENCE [LARGE SCALE GENOMIC DNA]</scope>
    <source>
        <strain evidence="4 5">NBRC 106119</strain>
    </source>
</reference>
<evidence type="ECO:0000313" key="4">
    <source>
        <dbReference type="EMBL" id="GEN98649.1"/>
    </source>
</evidence>
<keyword evidence="1 2" id="KW-0238">DNA-binding</keyword>
<dbReference type="OrthoDB" id="3218408at2"/>
<dbReference type="PROSITE" id="PS50977">
    <property type="entry name" value="HTH_TETR_2"/>
    <property type="match status" value="1"/>
</dbReference>
<dbReference type="AlphaFoldDB" id="A0A512AG24"/>
<evidence type="ECO:0000313" key="5">
    <source>
        <dbReference type="Proteomes" id="UP000321464"/>
    </source>
</evidence>
<dbReference type="SUPFAM" id="SSF46689">
    <property type="entry name" value="Homeodomain-like"/>
    <property type="match status" value="1"/>
</dbReference>
<dbReference type="Pfam" id="PF00440">
    <property type="entry name" value="TetR_N"/>
    <property type="match status" value="1"/>
</dbReference>
<feature type="DNA-binding region" description="H-T-H motif" evidence="2">
    <location>
        <begin position="40"/>
        <end position="59"/>
    </location>
</feature>
<keyword evidence="5" id="KW-1185">Reference proteome</keyword>
<dbReference type="Gene3D" id="1.10.357.10">
    <property type="entry name" value="Tetracycline Repressor, domain 2"/>
    <property type="match status" value="1"/>
</dbReference>
<protein>
    <submittedName>
        <fullName evidence="4">TetR family transcriptional regulator</fullName>
    </submittedName>
</protein>
<feature type="domain" description="HTH tetR-type" evidence="3">
    <location>
        <begin position="17"/>
        <end position="77"/>
    </location>
</feature>
<dbReference type="InterPro" id="IPR001647">
    <property type="entry name" value="HTH_TetR"/>
</dbReference>
<comment type="caution">
    <text evidence="4">The sequence shown here is derived from an EMBL/GenBank/DDBJ whole genome shotgun (WGS) entry which is preliminary data.</text>
</comment>
<dbReference type="RefSeq" id="WP_147158040.1">
    <property type="nucleotide sequence ID" value="NZ_BJYR01000003.1"/>
</dbReference>
<dbReference type="Proteomes" id="UP000321464">
    <property type="component" value="Unassembled WGS sequence"/>
</dbReference>
<dbReference type="EMBL" id="BJYR01000003">
    <property type="protein sequence ID" value="GEN98649.1"/>
    <property type="molecule type" value="Genomic_DNA"/>
</dbReference>
<gene>
    <name evidence="4" type="ORF">NSE01_04820</name>
</gene>
<dbReference type="PANTHER" id="PTHR43479:SF11">
    <property type="entry name" value="ACREF_ENVCD OPERON REPRESSOR-RELATED"/>
    <property type="match status" value="1"/>
</dbReference>
<evidence type="ECO:0000256" key="1">
    <source>
        <dbReference type="ARBA" id="ARBA00023125"/>
    </source>
</evidence>
<proteinExistence type="predicted"/>
<sequence length="213" mass="22269">MASLPIQSPPSLSPRAARTRSALISAGFELLAEKPIDAIPIDEVVARAGVAKGSFFNHFSDKPAFASAIAEEVRSDLEDRITAANSDVADPLVRIAGGMCVGAAFALAEPKRTIVLLRSNASSTLTSHPLNRGLVVDIEAALAAGLLRDAARTGGVLYWLGLCQVLLANLVEERSGLDTARERLSAMLVLGLTGLGAEPERAQQIADTACLTL</sequence>
<organism evidence="4 5">
    <name type="scientific">Novosphingobium sediminis</name>
    <dbReference type="NCBI Taxonomy" id="707214"/>
    <lineage>
        <taxon>Bacteria</taxon>
        <taxon>Pseudomonadati</taxon>
        <taxon>Pseudomonadota</taxon>
        <taxon>Alphaproteobacteria</taxon>
        <taxon>Sphingomonadales</taxon>
        <taxon>Sphingomonadaceae</taxon>
        <taxon>Novosphingobium</taxon>
    </lineage>
</organism>
<name>A0A512AG24_9SPHN</name>
<dbReference type="GO" id="GO:0003677">
    <property type="term" value="F:DNA binding"/>
    <property type="evidence" value="ECO:0007669"/>
    <property type="project" value="UniProtKB-UniRule"/>
</dbReference>
<accession>A0A512AG24</accession>